<accession>X8JWI1</accession>
<reference evidence="2" key="1">
    <citation type="journal article" date="2014" name="Genome Announc.">
        <title>Draft genome sequence of the plant-pathogenic soil fungus Rhizoctonia solani anastomosis group 3 strain Rhs1AP.</title>
        <authorList>
            <person name="Cubeta M.A."/>
            <person name="Thomas E."/>
            <person name="Dean R.A."/>
            <person name="Jabaji S."/>
            <person name="Neate S.M."/>
            <person name="Tavantzis S."/>
            <person name="Toda T."/>
            <person name="Vilgalys R."/>
            <person name="Bharathan N."/>
            <person name="Fedorova-Abrams N."/>
            <person name="Pakala S.B."/>
            <person name="Pakala S.M."/>
            <person name="Zafar N."/>
            <person name="Joardar V."/>
            <person name="Losada L."/>
            <person name="Nierman W.C."/>
        </authorList>
    </citation>
    <scope>NUCLEOTIDE SEQUENCE [LARGE SCALE GENOMIC DNA]</scope>
    <source>
        <strain evidence="2">AG-3</strain>
    </source>
</reference>
<comment type="caution">
    <text evidence="1">The sequence shown here is derived from an EMBL/GenBank/DDBJ whole genome shotgun (WGS) entry which is preliminary data.</text>
</comment>
<feature type="non-terminal residue" evidence="1">
    <location>
        <position position="138"/>
    </location>
</feature>
<dbReference type="EMBL" id="JATN01000253">
    <property type="protein sequence ID" value="EUC67556.1"/>
    <property type="molecule type" value="Genomic_DNA"/>
</dbReference>
<dbReference type="Proteomes" id="UP000030108">
    <property type="component" value="Unassembled WGS sequence"/>
</dbReference>
<evidence type="ECO:0000313" key="1">
    <source>
        <dbReference type="EMBL" id="EUC67556.1"/>
    </source>
</evidence>
<name>X8JWI1_9AGAM</name>
<gene>
    <name evidence="1" type="ORF">RSOL_556740</name>
</gene>
<organism evidence="1 2">
    <name type="scientific">Rhizoctonia solani AG-3 Rhs1AP</name>
    <dbReference type="NCBI Taxonomy" id="1086054"/>
    <lineage>
        <taxon>Eukaryota</taxon>
        <taxon>Fungi</taxon>
        <taxon>Dikarya</taxon>
        <taxon>Basidiomycota</taxon>
        <taxon>Agaricomycotina</taxon>
        <taxon>Agaricomycetes</taxon>
        <taxon>Cantharellales</taxon>
        <taxon>Ceratobasidiaceae</taxon>
        <taxon>Rhizoctonia</taxon>
    </lineage>
</organism>
<sequence length="138" mass="15488">MLTRRPTHLLFRYDVSYPSHLCIDPAVTKDSGLEEIRSKGTIVAAGVDPSLSMGRIVVQENCRLAALVYLFMALCGADSKDARVTKVHAKFMKLYTGVDARRIPDSFLVLPMLILGLPGPLKERKLIREMMLDLMERL</sequence>
<protein>
    <submittedName>
        <fullName evidence="1">Fungal zn(2)-cys(6) binuclear cluster domain protein, putative</fullName>
    </submittedName>
</protein>
<dbReference type="AlphaFoldDB" id="X8JWI1"/>
<evidence type="ECO:0000313" key="2">
    <source>
        <dbReference type="Proteomes" id="UP000030108"/>
    </source>
</evidence>
<proteinExistence type="predicted"/>